<dbReference type="Proteomes" id="UP000193450">
    <property type="component" value="Chromosome"/>
</dbReference>
<protein>
    <recommendedName>
        <fullName evidence="1">SnoaL-like domain-containing protein</fullName>
    </recommendedName>
</protein>
<reference evidence="2 3" key="1">
    <citation type="submission" date="2016-11" db="EMBL/GenBank/DDBJ databases">
        <title>Trade-off between light-utilization and light-protection in marine flavobacteria.</title>
        <authorList>
            <person name="Kumagai Y."/>
        </authorList>
    </citation>
    <scope>NUCLEOTIDE SEQUENCE [LARGE SCALE GENOMIC DNA]</scope>
    <source>
        <strain evidence="2 3">NBRC 107125</strain>
    </source>
</reference>
<proteinExistence type="predicted"/>
<evidence type="ECO:0000313" key="2">
    <source>
        <dbReference type="EMBL" id="ARN73262.1"/>
    </source>
</evidence>
<evidence type="ECO:0000259" key="1">
    <source>
        <dbReference type="Pfam" id="PF13577"/>
    </source>
</evidence>
<dbReference type="InterPro" id="IPR037401">
    <property type="entry name" value="SnoaL-like"/>
</dbReference>
<organism evidence="2 3">
    <name type="scientific">Oceanicoccus sagamiensis</name>
    <dbReference type="NCBI Taxonomy" id="716816"/>
    <lineage>
        <taxon>Bacteria</taxon>
        <taxon>Pseudomonadati</taxon>
        <taxon>Pseudomonadota</taxon>
        <taxon>Gammaproteobacteria</taxon>
        <taxon>Cellvibrionales</taxon>
        <taxon>Spongiibacteraceae</taxon>
        <taxon>Oceanicoccus</taxon>
    </lineage>
</organism>
<dbReference type="SUPFAM" id="SSF54427">
    <property type="entry name" value="NTF2-like"/>
    <property type="match status" value="1"/>
</dbReference>
<dbReference type="Pfam" id="PF13577">
    <property type="entry name" value="SnoaL_4"/>
    <property type="match status" value="1"/>
</dbReference>
<dbReference type="EMBL" id="CP019343">
    <property type="protein sequence ID" value="ARN73262.1"/>
    <property type="molecule type" value="Genomic_DNA"/>
</dbReference>
<sequence length="174" mass="20255">MTVGNTVESLLAKQDIYELSCIYMRGLDRTDATLLRSVFFDDAYCEYGFINGSADDFVSYAITALQEHQSNQHMIGNVLIEVEGDEAFGEVYFRAYHKVMVEEVYYDIVIAGRYLDRYEQREGVWKMAYRSEIVDWSRTDPTNDPYFQQAPDSLFGSRLDDAVYDREARRKQLP</sequence>
<dbReference type="Gene3D" id="3.10.450.50">
    <property type="match status" value="1"/>
</dbReference>
<accession>A0A1X9NA02</accession>
<gene>
    <name evidence="2" type="ORF">BST96_03550</name>
</gene>
<keyword evidence="3" id="KW-1185">Reference proteome</keyword>
<evidence type="ECO:0000313" key="3">
    <source>
        <dbReference type="Proteomes" id="UP000193450"/>
    </source>
</evidence>
<dbReference type="AlphaFoldDB" id="A0A1X9NA02"/>
<dbReference type="KEGG" id="osg:BST96_03550"/>
<name>A0A1X9NA02_9GAMM</name>
<feature type="domain" description="SnoaL-like" evidence="1">
    <location>
        <begin position="9"/>
        <end position="130"/>
    </location>
</feature>
<dbReference type="InterPro" id="IPR032710">
    <property type="entry name" value="NTF2-like_dom_sf"/>
</dbReference>
<dbReference type="STRING" id="716816.BST96_03550"/>